<accession>A0A8T1P0X9</accession>
<evidence type="ECO:0000313" key="1">
    <source>
        <dbReference type="EMBL" id="KAG6635928.1"/>
    </source>
</evidence>
<proteinExistence type="predicted"/>
<protein>
    <recommendedName>
        <fullName evidence="3">Helitron helicase-like domain-containing protein</fullName>
    </recommendedName>
</protein>
<comment type="caution">
    <text evidence="1">The sequence shown here is derived from an EMBL/GenBank/DDBJ whole genome shotgun (WGS) entry which is preliminary data.</text>
</comment>
<organism evidence="1 2">
    <name type="scientific">Carya illinoinensis</name>
    <name type="common">Pecan</name>
    <dbReference type="NCBI Taxonomy" id="32201"/>
    <lineage>
        <taxon>Eukaryota</taxon>
        <taxon>Viridiplantae</taxon>
        <taxon>Streptophyta</taxon>
        <taxon>Embryophyta</taxon>
        <taxon>Tracheophyta</taxon>
        <taxon>Spermatophyta</taxon>
        <taxon>Magnoliopsida</taxon>
        <taxon>eudicotyledons</taxon>
        <taxon>Gunneridae</taxon>
        <taxon>Pentapetalae</taxon>
        <taxon>rosids</taxon>
        <taxon>fabids</taxon>
        <taxon>Fagales</taxon>
        <taxon>Juglandaceae</taxon>
        <taxon>Carya</taxon>
    </lineage>
</organism>
<reference evidence="1" key="1">
    <citation type="submission" date="2020-12" db="EMBL/GenBank/DDBJ databases">
        <title>WGS assembly of Carya illinoinensis cv. Pawnee.</title>
        <authorList>
            <person name="Platts A."/>
            <person name="Shu S."/>
            <person name="Wright S."/>
            <person name="Barry K."/>
            <person name="Edger P."/>
            <person name="Pires J.C."/>
            <person name="Schmutz J."/>
        </authorList>
    </citation>
    <scope>NUCLEOTIDE SEQUENCE</scope>
    <source>
        <tissue evidence="1">Leaf</tissue>
    </source>
</reference>
<dbReference type="Proteomes" id="UP000811609">
    <property type="component" value="Chromosome 11"/>
</dbReference>
<sequence length="417" mass="49082">MGGNVDKNINDGGGPYIFQINGQNHHKIRTLHRIDGSNPRFAQLYFYDITNEVQYRMSVLNHYNSNKNIESSIFTTLVQMLNEINELVKVFRMVRDRFSKDDIHQLRLRLISSRTTDGRERNLPNYFEIAVIIIDIVVEYKEGGLKRINELHPSYMALQYPLLFPYREDGFRLVILRRTNHKKIKSFLSKNARQKADDQPDIVIRLSTLLSTKEKTTSCRYTVFFLHYDDTHPTLIKIDRIISTEILDVNGNKITYDVVKQYMVHGPCGFINPKASCMINNKCSKSFPKKFCKETSIGEDGFAVYRRRDDLDMYIENNGLKLDNRFFVLYNVDLLCNRSRSIKYLFKYITKGPDRVTVILEENLHIDGSTRSQHVTNIDEIKSYLDYRYVYATAAYWKIFWFDIHYCELAIERLFPS</sequence>
<dbReference type="AlphaFoldDB" id="A0A8T1P0X9"/>
<evidence type="ECO:0000313" key="2">
    <source>
        <dbReference type="Proteomes" id="UP000811609"/>
    </source>
</evidence>
<dbReference type="EMBL" id="CM031819">
    <property type="protein sequence ID" value="KAG6635928.1"/>
    <property type="molecule type" value="Genomic_DNA"/>
</dbReference>
<dbReference type="PANTHER" id="PTHR45786">
    <property type="entry name" value="DNA BINDING PROTEIN-LIKE"/>
    <property type="match status" value="1"/>
</dbReference>
<keyword evidence="2" id="KW-1185">Reference proteome</keyword>
<evidence type="ECO:0008006" key="3">
    <source>
        <dbReference type="Google" id="ProtNLM"/>
    </source>
</evidence>
<dbReference type="PANTHER" id="PTHR45786:SF74">
    <property type="entry name" value="ATP-DEPENDENT DNA HELICASE"/>
    <property type="match status" value="1"/>
</dbReference>
<gene>
    <name evidence="1" type="ORF">CIPAW_11G077200</name>
</gene>
<name>A0A8T1P0X9_CARIL</name>